<dbReference type="Proteomes" id="UP001056120">
    <property type="component" value="Linkage Group LG11"/>
</dbReference>
<reference evidence="1 2" key="2">
    <citation type="journal article" date="2022" name="Mol. Ecol. Resour.">
        <title>The genomes of chicory, endive, great burdock and yacon provide insights into Asteraceae paleo-polyploidization history and plant inulin production.</title>
        <authorList>
            <person name="Fan W."/>
            <person name="Wang S."/>
            <person name="Wang H."/>
            <person name="Wang A."/>
            <person name="Jiang F."/>
            <person name="Liu H."/>
            <person name="Zhao H."/>
            <person name="Xu D."/>
            <person name="Zhang Y."/>
        </authorList>
    </citation>
    <scope>NUCLEOTIDE SEQUENCE [LARGE SCALE GENOMIC DNA]</scope>
    <source>
        <strain evidence="2">cv. Yunnan</strain>
        <tissue evidence="1">Leaves</tissue>
    </source>
</reference>
<gene>
    <name evidence="1" type="ORF">L1987_32787</name>
</gene>
<comment type="caution">
    <text evidence="1">The sequence shown here is derived from an EMBL/GenBank/DDBJ whole genome shotgun (WGS) entry which is preliminary data.</text>
</comment>
<accession>A0ACB9HNQ2</accession>
<proteinExistence type="predicted"/>
<evidence type="ECO:0000313" key="2">
    <source>
        <dbReference type="Proteomes" id="UP001056120"/>
    </source>
</evidence>
<protein>
    <submittedName>
        <fullName evidence="1">Uncharacterized protein</fullName>
    </submittedName>
</protein>
<reference evidence="2" key="1">
    <citation type="journal article" date="2022" name="Mol. Ecol. Resour.">
        <title>The genomes of chicory, endive, great burdock and yacon provide insights into Asteraceae palaeo-polyploidization history and plant inulin production.</title>
        <authorList>
            <person name="Fan W."/>
            <person name="Wang S."/>
            <person name="Wang H."/>
            <person name="Wang A."/>
            <person name="Jiang F."/>
            <person name="Liu H."/>
            <person name="Zhao H."/>
            <person name="Xu D."/>
            <person name="Zhang Y."/>
        </authorList>
    </citation>
    <scope>NUCLEOTIDE SEQUENCE [LARGE SCALE GENOMIC DNA]</scope>
    <source>
        <strain evidence="2">cv. Yunnan</strain>
    </source>
</reference>
<sequence>MGAALVVIVGETTGREMREVKNGPAMALALVGVFVGVIKGASHEHMGPVSKTFFTWGQSPLGMAMNFKL</sequence>
<name>A0ACB9HNQ2_9ASTR</name>
<keyword evidence="2" id="KW-1185">Reference proteome</keyword>
<dbReference type="EMBL" id="CM042028">
    <property type="protein sequence ID" value="KAI3797529.1"/>
    <property type="molecule type" value="Genomic_DNA"/>
</dbReference>
<organism evidence="1 2">
    <name type="scientific">Smallanthus sonchifolius</name>
    <dbReference type="NCBI Taxonomy" id="185202"/>
    <lineage>
        <taxon>Eukaryota</taxon>
        <taxon>Viridiplantae</taxon>
        <taxon>Streptophyta</taxon>
        <taxon>Embryophyta</taxon>
        <taxon>Tracheophyta</taxon>
        <taxon>Spermatophyta</taxon>
        <taxon>Magnoliopsida</taxon>
        <taxon>eudicotyledons</taxon>
        <taxon>Gunneridae</taxon>
        <taxon>Pentapetalae</taxon>
        <taxon>asterids</taxon>
        <taxon>campanulids</taxon>
        <taxon>Asterales</taxon>
        <taxon>Asteraceae</taxon>
        <taxon>Asteroideae</taxon>
        <taxon>Heliantheae alliance</taxon>
        <taxon>Millerieae</taxon>
        <taxon>Smallanthus</taxon>
    </lineage>
</organism>
<evidence type="ECO:0000313" key="1">
    <source>
        <dbReference type="EMBL" id="KAI3797529.1"/>
    </source>
</evidence>